<dbReference type="Pfam" id="PF13610">
    <property type="entry name" value="DDE_Tnp_IS240"/>
    <property type="match status" value="1"/>
</dbReference>
<dbReference type="GO" id="GO:0032196">
    <property type="term" value="P:transposition"/>
    <property type="evidence" value="ECO:0007669"/>
    <property type="project" value="UniProtKB-KW"/>
</dbReference>
<feature type="domain" description="DDE" evidence="4">
    <location>
        <begin position="86"/>
        <end position="222"/>
    </location>
</feature>
<dbReference type="KEGG" id="mno:Mnod_6131"/>
<dbReference type="InterPro" id="IPR052183">
    <property type="entry name" value="IS_Transposase"/>
</dbReference>
<dbReference type="PANTHER" id="PTHR35528:SF3">
    <property type="entry name" value="BLL1675 PROTEIN"/>
    <property type="match status" value="1"/>
</dbReference>
<name>B8IVA0_METNO</name>
<dbReference type="NCBIfam" id="NF033587">
    <property type="entry name" value="transpos_IS6"/>
    <property type="match status" value="1"/>
</dbReference>
<keyword evidence="1" id="KW-0815">Transposition</keyword>
<reference evidence="5 6" key="1">
    <citation type="submission" date="2009-01" db="EMBL/GenBank/DDBJ databases">
        <title>Complete sequence of chromosome of Methylobacterium nodulans ORS 2060.</title>
        <authorList>
            <consortium name="US DOE Joint Genome Institute"/>
            <person name="Lucas S."/>
            <person name="Copeland A."/>
            <person name="Lapidus A."/>
            <person name="Glavina del Rio T."/>
            <person name="Dalin E."/>
            <person name="Tice H."/>
            <person name="Bruce D."/>
            <person name="Goodwin L."/>
            <person name="Pitluck S."/>
            <person name="Sims D."/>
            <person name="Brettin T."/>
            <person name="Detter J.C."/>
            <person name="Han C."/>
            <person name="Larimer F."/>
            <person name="Land M."/>
            <person name="Hauser L."/>
            <person name="Kyrpides N."/>
            <person name="Ivanova N."/>
            <person name="Marx C.J."/>
            <person name="Richardson P."/>
        </authorList>
    </citation>
    <scope>NUCLEOTIDE SEQUENCE [LARGE SCALE GENOMIC DNA]</scope>
    <source>
        <strain evidence="6">LMG 21967 / CNCM I-2342 / ORS 2060</strain>
    </source>
</reference>
<keyword evidence="3" id="KW-0233">DNA recombination</keyword>
<evidence type="ECO:0000256" key="1">
    <source>
        <dbReference type="ARBA" id="ARBA00022578"/>
    </source>
</evidence>
<dbReference type="HOGENOM" id="CLU_801239_0_0_5"/>
<evidence type="ECO:0000256" key="3">
    <source>
        <dbReference type="ARBA" id="ARBA00023172"/>
    </source>
</evidence>
<evidence type="ECO:0000259" key="4">
    <source>
        <dbReference type="Pfam" id="PF13610"/>
    </source>
</evidence>
<dbReference type="InterPro" id="IPR032874">
    <property type="entry name" value="DDE_dom"/>
</dbReference>
<evidence type="ECO:0000313" key="5">
    <source>
        <dbReference type="EMBL" id="ACL60951.1"/>
    </source>
</evidence>
<proteinExistence type="predicted"/>
<dbReference type="GO" id="GO:0003677">
    <property type="term" value="F:DNA binding"/>
    <property type="evidence" value="ECO:0007669"/>
    <property type="project" value="UniProtKB-KW"/>
</dbReference>
<dbReference type="GO" id="GO:0006310">
    <property type="term" value="P:DNA recombination"/>
    <property type="evidence" value="ECO:0007669"/>
    <property type="project" value="UniProtKB-KW"/>
</dbReference>
<organism evidence="5 6">
    <name type="scientific">Methylobacterium nodulans (strain LMG 21967 / CNCM I-2342 / ORS 2060)</name>
    <dbReference type="NCBI Taxonomy" id="460265"/>
    <lineage>
        <taxon>Bacteria</taxon>
        <taxon>Pseudomonadati</taxon>
        <taxon>Pseudomonadota</taxon>
        <taxon>Alphaproteobacteria</taxon>
        <taxon>Hyphomicrobiales</taxon>
        <taxon>Methylobacteriaceae</taxon>
        <taxon>Methylobacterium</taxon>
    </lineage>
</organism>
<evidence type="ECO:0000313" key="6">
    <source>
        <dbReference type="Proteomes" id="UP000008207"/>
    </source>
</evidence>
<dbReference type="STRING" id="460265.Mnod_6131"/>
<gene>
    <name evidence="5" type="ordered locus">Mnod_6131</name>
</gene>
<keyword evidence="6" id="KW-1185">Reference proteome</keyword>
<dbReference type="AlphaFoldDB" id="B8IVA0"/>
<dbReference type="InterPro" id="IPR047930">
    <property type="entry name" value="Transpos_IS6"/>
</dbReference>
<accession>B8IVA0</accession>
<dbReference type="PANTHER" id="PTHR35528">
    <property type="entry name" value="BLL1675 PROTEIN"/>
    <property type="match status" value="1"/>
</dbReference>
<sequence>MILNALALKLKRQARGDFKGRHFEATLIVQAVSWYLRYALSYRDIEEMLLERGLEVDHSTLNRWVLAYAPAIERRLRMLRKPHCGSVRVDETYICIRGQWRYLYRAIDKHGEPVDFLLTAHRDLDAAKRFFRKMLKEEPLLAPDRIGTDGAGPYPPAIAESHEEGLLPRAPTHHVTKHLQQGIESDHFRVKRPMPRVGGFRSFTTGRRTIQGFEAMLWLRKGFGFAGAWTVREQNHTRKPSGHGAPHLAGGGGHGVLAGQAEARGLHAHHSAHGSRFDNYSGCGTDRSSHPAHLLRTARGWRGSDALRHQQRHRGREALGCGAANILGVTFIDRLGRRAVFVFARG</sequence>
<dbReference type="Proteomes" id="UP000008207">
    <property type="component" value="Chromosome"/>
</dbReference>
<dbReference type="eggNOG" id="COG3316">
    <property type="taxonomic scope" value="Bacteria"/>
</dbReference>
<evidence type="ECO:0000256" key="2">
    <source>
        <dbReference type="ARBA" id="ARBA00023125"/>
    </source>
</evidence>
<protein>
    <submittedName>
        <fullName evidence="5">Transposase and inactivated derivatives-like protein</fullName>
    </submittedName>
</protein>
<dbReference type="EMBL" id="CP001349">
    <property type="protein sequence ID" value="ACL60951.1"/>
    <property type="molecule type" value="Genomic_DNA"/>
</dbReference>
<keyword evidence="2" id="KW-0238">DNA-binding</keyword>